<dbReference type="GO" id="GO:0070578">
    <property type="term" value="C:RISC-loading complex"/>
    <property type="evidence" value="ECO:0007669"/>
    <property type="project" value="TreeGrafter"/>
</dbReference>
<feature type="domain" description="DRBM" evidence="3">
    <location>
        <begin position="171"/>
        <end position="239"/>
    </location>
</feature>
<dbReference type="SMART" id="SM00358">
    <property type="entry name" value="DSRM"/>
    <property type="match status" value="1"/>
</dbReference>
<accession>A0AAN4ZJX0</accession>
<sequence>QTFFWFTFPAVMSAFGEFPFIDVDEYRRKYPELCKPHRSGESEPLHELVFDATRTPASIVNEYSIKSYKQIGSAFYTETEEINQNTGIITYACTAKMMKFEGSGKSKRKGVAKQIACYELLKCAAEMDRYKDFCILAKSKAEALQMLEQIKPEDEDIAGAAENQVPAKVENFVGNLTEFCIQNKLPQPEYSYEEFGPPNARFYMAYAVIGESKGVGREKKKKKDAKSAAAQDLLKILEPQVVDLRKATDQLEGNGAELGTEDEDSEPIEGLLGVAGVNVSRAQTEPEPQRALETILSDKMRFLSFNCQYRDLEQPSTRGRSQSILSVQYSKAPPQPIVHPDGTVTTPKVDKDAPTMHNYVFCGEGADSKSSRDEAARMGLVHFLTYKGPREVTPAADSVES</sequence>
<dbReference type="GO" id="GO:0005634">
    <property type="term" value="C:nucleus"/>
    <property type="evidence" value="ECO:0007669"/>
    <property type="project" value="TreeGrafter"/>
</dbReference>
<dbReference type="PROSITE" id="PS50137">
    <property type="entry name" value="DS_RBD"/>
    <property type="match status" value="1"/>
</dbReference>
<name>A0AAN4ZJX0_9BILA</name>
<dbReference type="GO" id="GO:0016442">
    <property type="term" value="C:RISC complex"/>
    <property type="evidence" value="ECO:0007669"/>
    <property type="project" value="TreeGrafter"/>
</dbReference>
<dbReference type="PANTHER" id="PTHR46205:SF3">
    <property type="entry name" value="LOQUACIOUS, ISOFORM B"/>
    <property type="match status" value="1"/>
</dbReference>
<evidence type="ECO:0000259" key="3">
    <source>
        <dbReference type="PROSITE" id="PS50137"/>
    </source>
</evidence>
<evidence type="ECO:0000256" key="2">
    <source>
        <dbReference type="PROSITE-ProRule" id="PRU00266"/>
    </source>
</evidence>
<dbReference type="Pfam" id="PF00035">
    <property type="entry name" value="dsrm"/>
    <property type="match status" value="1"/>
</dbReference>
<proteinExistence type="predicted"/>
<dbReference type="InterPro" id="IPR014720">
    <property type="entry name" value="dsRBD_dom"/>
</dbReference>
<dbReference type="GO" id="GO:0035197">
    <property type="term" value="F:siRNA binding"/>
    <property type="evidence" value="ECO:0007669"/>
    <property type="project" value="TreeGrafter"/>
</dbReference>
<dbReference type="GO" id="GO:0003725">
    <property type="term" value="F:double-stranded RNA binding"/>
    <property type="evidence" value="ECO:0007669"/>
    <property type="project" value="TreeGrafter"/>
</dbReference>
<dbReference type="AlphaFoldDB" id="A0AAN4ZJX0"/>
<dbReference type="PANTHER" id="PTHR46205">
    <property type="entry name" value="LOQUACIOUS, ISOFORM B"/>
    <property type="match status" value="1"/>
</dbReference>
<dbReference type="EMBL" id="BTRK01000003">
    <property type="protein sequence ID" value="GMR42652.1"/>
    <property type="molecule type" value="Genomic_DNA"/>
</dbReference>
<evidence type="ECO:0000313" key="4">
    <source>
        <dbReference type="EMBL" id="GMR42652.1"/>
    </source>
</evidence>
<gene>
    <name evidence="4" type="ORF">PMAYCL1PPCAC_12847</name>
</gene>
<evidence type="ECO:0000313" key="5">
    <source>
        <dbReference type="Proteomes" id="UP001328107"/>
    </source>
</evidence>
<evidence type="ECO:0000256" key="1">
    <source>
        <dbReference type="ARBA" id="ARBA00022884"/>
    </source>
</evidence>
<dbReference type="GO" id="GO:0070920">
    <property type="term" value="P:regulation of regulatory ncRNA processing"/>
    <property type="evidence" value="ECO:0007669"/>
    <property type="project" value="TreeGrafter"/>
</dbReference>
<dbReference type="InterPro" id="IPR051247">
    <property type="entry name" value="RLC_Component"/>
</dbReference>
<feature type="non-terminal residue" evidence="4">
    <location>
        <position position="1"/>
    </location>
</feature>
<comment type="caution">
    <text evidence="4">The sequence shown here is derived from an EMBL/GenBank/DDBJ whole genome shotgun (WGS) entry which is preliminary data.</text>
</comment>
<dbReference type="CDD" id="cd00048">
    <property type="entry name" value="DSRM_SF"/>
    <property type="match status" value="2"/>
</dbReference>
<reference evidence="5" key="1">
    <citation type="submission" date="2022-10" db="EMBL/GenBank/DDBJ databases">
        <title>Genome assembly of Pristionchus species.</title>
        <authorList>
            <person name="Yoshida K."/>
            <person name="Sommer R.J."/>
        </authorList>
    </citation>
    <scope>NUCLEOTIDE SEQUENCE [LARGE SCALE GENOMIC DNA]</scope>
    <source>
        <strain evidence="5">RS5460</strain>
    </source>
</reference>
<keyword evidence="1 2" id="KW-0694">RNA-binding</keyword>
<organism evidence="4 5">
    <name type="scientific">Pristionchus mayeri</name>
    <dbReference type="NCBI Taxonomy" id="1317129"/>
    <lineage>
        <taxon>Eukaryota</taxon>
        <taxon>Metazoa</taxon>
        <taxon>Ecdysozoa</taxon>
        <taxon>Nematoda</taxon>
        <taxon>Chromadorea</taxon>
        <taxon>Rhabditida</taxon>
        <taxon>Rhabditina</taxon>
        <taxon>Diplogasteromorpha</taxon>
        <taxon>Diplogasteroidea</taxon>
        <taxon>Neodiplogasteridae</taxon>
        <taxon>Pristionchus</taxon>
    </lineage>
</organism>
<dbReference type="GO" id="GO:0030422">
    <property type="term" value="P:siRNA processing"/>
    <property type="evidence" value="ECO:0007669"/>
    <property type="project" value="TreeGrafter"/>
</dbReference>
<dbReference type="SUPFAM" id="SSF54768">
    <property type="entry name" value="dsRNA-binding domain-like"/>
    <property type="match status" value="1"/>
</dbReference>
<protein>
    <recommendedName>
        <fullName evidence="3">DRBM domain-containing protein</fullName>
    </recommendedName>
</protein>
<dbReference type="Proteomes" id="UP001328107">
    <property type="component" value="Unassembled WGS sequence"/>
</dbReference>
<dbReference type="GO" id="GO:0005737">
    <property type="term" value="C:cytoplasm"/>
    <property type="evidence" value="ECO:0007669"/>
    <property type="project" value="TreeGrafter"/>
</dbReference>
<dbReference type="Gene3D" id="3.30.160.20">
    <property type="match status" value="2"/>
</dbReference>
<keyword evidence="5" id="KW-1185">Reference proteome</keyword>